<dbReference type="SUPFAM" id="SSF89796">
    <property type="entry name" value="CoA-transferase family III (CaiB/BaiF)"/>
    <property type="match status" value="2"/>
</dbReference>
<evidence type="ECO:0000313" key="2">
    <source>
        <dbReference type="EMBL" id="OEV07699.1"/>
    </source>
</evidence>
<dbReference type="EMBL" id="LJGW01000486">
    <property type="protein sequence ID" value="OEV07699.1"/>
    <property type="molecule type" value="Genomic_DNA"/>
</dbReference>
<gene>
    <name evidence="2" type="ORF">AN218_28750</name>
</gene>
<evidence type="ECO:0000256" key="1">
    <source>
        <dbReference type="SAM" id="MobiDB-lite"/>
    </source>
</evidence>
<proteinExistence type="predicted"/>
<keyword evidence="3" id="KW-1185">Reference proteome</keyword>
<dbReference type="GO" id="GO:0016740">
    <property type="term" value="F:transferase activity"/>
    <property type="evidence" value="ECO:0007669"/>
    <property type="project" value="UniProtKB-KW"/>
</dbReference>
<comment type="caution">
    <text evidence="2">The sequence shown here is derived from an EMBL/GenBank/DDBJ whole genome shotgun (WGS) entry which is preliminary data.</text>
</comment>
<dbReference type="Pfam" id="PF02515">
    <property type="entry name" value="CoA_transf_3"/>
    <property type="match status" value="1"/>
</dbReference>
<dbReference type="PATRIC" id="fig|518642.10.peg.6425"/>
<dbReference type="PANTHER" id="PTHR48228">
    <property type="entry name" value="SUCCINYL-COA--D-CITRAMALATE COA-TRANSFERASE"/>
    <property type="match status" value="1"/>
</dbReference>
<feature type="region of interest" description="Disordered" evidence="1">
    <location>
        <begin position="479"/>
        <end position="498"/>
    </location>
</feature>
<dbReference type="Gene3D" id="3.40.50.10540">
    <property type="entry name" value="Crotonobetainyl-coa:carnitine coa-transferase, domain 1"/>
    <property type="match status" value="1"/>
</dbReference>
<dbReference type="AlphaFoldDB" id="A0A1E7KUV2"/>
<dbReference type="InterPro" id="IPR003673">
    <property type="entry name" value="CoA-Trfase_fam_III"/>
</dbReference>
<sequence>MPGVAYAWAALGGDSTLLDRVSCTPRAVLPARLPVRELARASVAVCSLAAAELASLRSAGTDDGTLTAPAVHVDDGAVATSFTGERHLRTDGRASVAFAPLSRFWRTRQGWLRTHANYPHHRARLLSALGLPADRDDAALAEILQAELAGRDTLQVEEAVHSAGGVAVAVRTPQEWATHPQGVQAARRPLLTTARLDQAAPRPLPEQAGHGPLHGLRVLDLTRVLAGPVATRTLALLGADVLRVDSPQLPEDTATHAATSAGKRSAFLDLSSRAGQADFEELLAAADVVVTGYRPGALDRFGLAPESLADRRAGVIVGQLSAWGAYGPWHRRRGFDSLVQAASGIALTEGQQDESGETAPGALPAQALDHGTGYLLAAALMRAVTEQRRGRCGARLVRLALAQTADWLLHGLTSPAPGVTPGAAAGRFAWTQTDAGGAHTPADPADPVDAVDPSAWLAETDSPLGRLRYALPPVAYEGSPADWSRPPGVPGADPAAWW</sequence>
<dbReference type="InterPro" id="IPR023606">
    <property type="entry name" value="CoA-Trfase_III_dom_1_sf"/>
</dbReference>
<reference evidence="2 3" key="1">
    <citation type="journal article" date="2016" name="Front. Microbiol.">
        <title>Comparative Genomics Analysis of Streptomyces Species Reveals Their Adaptation to the Marine Environment and Their Diversity at the Genomic Level.</title>
        <authorList>
            <person name="Tian X."/>
            <person name="Zhang Z."/>
            <person name="Yang T."/>
            <person name="Chen M."/>
            <person name="Li J."/>
            <person name="Chen F."/>
            <person name="Yang J."/>
            <person name="Li W."/>
            <person name="Zhang B."/>
            <person name="Zhang Z."/>
            <person name="Wu J."/>
            <person name="Zhang C."/>
            <person name="Long L."/>
            <person name="Xiao J."/>
        </authorList>
    </citation>
    <scope>NUCLEOTIDE SEQUENCE [LARGE SCALE GENOMIC DNA]</scope>
    <source>
        <strain evidence="2 3">SCSIO 10429</strain>
    </source>
</reference>
<accession>A0A1E7KUV2</accession>
<dbReference type="PANTHER" id="PTHR48228:SF4">
    <property type="entry name" value="BLR3030 PROTEIN"/>
    <property type="match status" value="1"/>
</dbReference>
<evidence type="ECO:0000313" key="3">
    <source>
        <dbReference type="Proteomes" id="UP000176005"/>
    </source>
</evidence>
<dbReference type="Proteomes" id="UP000176005">
    <property type="component" value="Unassembled WGS sequence"/>
</dbReference>
<name>A0A1E7KUV2_9ACTN</name>
<dbReference type="InterPro" id="IPR050509">
    <property type="entry name" value="CoA-transferase_III"/>
</dbReference>
<protein>
    <submittedName>
        <fullName evidence="2">CoA-transferase</fullName>
    </submittedName>
</protein>
<organism evidence="2 3">
    <name type="scientific">Streptomyces nanshensis</name>
    <dbReference type="NCBI Taxonomy" id="518642"/>
    <lineage>
        <taxon>Bacteria</taxon>
        <taxon>Bacillati</taxon>
        <taxon>Actinomycetota</taxon>
        <taxon>Actinomycetes</taxon>
        <taxon>Kitasatosporales</taxon>
        <taxon>Streptomycetaceae</taxon>
        <taxon>Streptomyces</taxon>
    </lineage>
</organism>
<keyword evidence="2" id="KW-0808">Transferase</keyword>